<sequence>MKKASLIILGIVFASVAIAQTFVSNERPTNALRAAAFTWMQTSFDFGKIKVGVPVTHEFKFTNTGDAPLVITSVQASCGCTVAEYTKEPIPAGAQGFVKATYNAAKAGVFTKTVTINANTEESAVLLSIKGEVTE</sequence>
<evidence type="ECO:0000313" key="2">
    <source>
        <dbReference type="EMBL" id="SKC73797.1"/>
    </source>
</evidence>
<dbReference type="OrthoDB" id="826619at2"/>
<dbReference type="STRING" id="688867.SAMN05660236_2986"/>
<evidence type="ECO:0008006" key="4">
    <source>
        <dbReference type="Google" id="ProtNLM"/>
    </source>
</evidence>
<keyword evidence="1" id="KW-0732">Signal</keyword>
<name>A0A1T5LCQ0_9BACT</name>
<dbReference type="Gene3D" id="2.60.40.10">
    <property type="entry name" value="Immunoglobulins"/>
    <property type="match status" value="1"/>
</dbReference>
<dbReference type="InterPro" id="IPR011467">
    <property type="entry name" value="DUF1573"/>
</dbReference>
<dbReference type="Pfam" id="PF07610">
    <property type="entry name" value="DUF1573"/>
    <property type="match status" value="1"/>
</dbReference>
<keyword evidence="3" id="KW-1185">Reference proteome</keyword>
<dbReference type="InterPro" id="IPR013783">
    <property type="entry name" value="Ig-like_fold"/>
</dbReference>
<dbReference type="AlphaFoldDB" id="A0A1T5LCQ0"/>
<dbReference type="PANTHER" id="PTHR37833:SF1">
    <property type="entry name" value="SIGNAL PEPTIDE PROTEIN"/>
    <property type="match status" value="1"/>
</dbReference>
<gene>
    <name evidence="2" type="ORF">SAMN05660236_2986</name>
</gene>
<reference evidence="2 3" key="1">
    <citation type="submission" date="2017-02" db="EMBL/GenBank/DDBJ databases">
        <authorList>
            <person name="Peterson S.W."/>
        </authorList>
    </citation>
    <scope>NUCLEOTIDE SEQUENCE [LARGE SCALE GENOMIC DNA]</scope>
    <source>
        <strain evidence="2 3">DSM 25262</strain>
    </source>
</reference>
<dbReference type="PANTHER" id="PTHR37833">
    <property type="entry name" value="LIPOPROTEIN-RELATED"/>
    <property type="match status" value="1"/>
</dbReference>
<feature type="chain" id="PRO_5013046833" description="DUF1573 domain-containing protein" evidence="1">
    <location>
        <begin position="20"/>
        <end position="135"/>
    </location>
</feature>
<evidence type="ECO:0000313" key="3">
    <source>
        <dbReference type="Proteomes" id="UP000190961"/>
    </source>
</evidence>
<feature type="signal peptide" evidence="1">
    <location>
        <begin position="1"/>
        <end position="19"/>
    </location>
</feature>
<dbReference type="EMBL" id="FUZU01000002">
    <property type="protein sequence ID" value="SKC73797.1"/>
    <property type="molecule type" value="Genomic_DNA"/>
</dbReference>
<dbReference type="Proteomes" id="UP000190961">
    <property type="component" value="Unassembled WGS sequence"/>
</dbReference>
<dbReference type="RefSeq" id="WP_079688442.1">
    <property type="nucleotide sequence ID" value="NZ_FUZU01000002.1"/>
</dbReference>
<evidence type="ECO:0000256" key="1">
    <source>
        <dbReference type="SAM" id="SignalP"/>
    </source>
</evidence>
<proteinExistence type="predicted"/>
<accession>A0A1T5LCQ0</accession>
<protein>
    <recommendedName>
        <fullName evidence="4">DUF1573 domain-containing protein</fullName>
    </recommendedName>
</protein>
<organism evidence="2 3">
    <name type="scientific">Ohtaekwangia koreensis</name>
    <dbReference type="NCBI Taxonomy" id="688867"/>
    <lineage>
        <taxon>Bacteria</taxon>
        <taxon>Pseudomonadati</taxon>
        <taxon>Bacteroidota</taxon>
        <taxon>Cytophagia</taxon>
        <taxon>Cytophagales</taxon>
        <taxon>Fulvivirgaceae</taxon>
        <taxon>Ohtaekwangia</taxon>
    </lineage>
</organism>